<dbReference type="GO" id="GO:0052381">
    <property type="term" value="F:tRNA dimethylallyltransferase activity"/>
    <property type="evidence" value="ECO:0007669"/>
    <property type="project" value="UniProtKB-UniRule"/>
</dbReference>
<dbReference type="NCBIfam" id="TIGR00174">
    <property type="entry name" value="miaA"/>
    <property type="match status" value="1"/>
</dbReference>
<dbReference type="EC" id="2.5.1.75" evidence="10"/>
<evidence type="ECO:0000256" key="2">
    <source>
        <dbReference type="ARBA" id="ARBA00003213"/>
    </source>
</evidence>
<organism evidence="14 15">
    <name type="scientific">Candidatus Woesebacteria bacterium GW2011_GWB1_39_10</name>
    <dbReference type="NCBI Taxonomy" id="1618572"/>
    <lineage>
        <taxon>Bacteria</taxon>
        <taxon>Candidatus Woeseibacteriota</taxon>
    </lineage>
</organism>
<evidence type="ECO:0000256" key="12">
    <source>
        <dbReference type="RuleBase" id="RU003784"/>
    </source>
</evidence>
<sequence>MTKKLLVICGPTSTGKTSLAIKIAKKLNGEIVSADSRQVYKIMNIGTGKDLPVNSKLIINNSKLGGYYEAEGIKIWGYDLVDPKGEFSVAQYLKIAHRIIDDISKRGAFPILVGGTGLYIRGVIDGIDTADVPKNNKLRKNLEGKSVNELYEKLSQLDSLKAGSFNSSDKKNPRRLVRAIEIAQYQLTKKFVTSARHTIGNNFDVLRIGLTAPKEFIDRRIVKRVIDRLDKGIKTEVENLLKSGVTWENQAMMAMGYGLWRDYFEGDVTEDQILAEWARDEVRYAKRQMVWFKKDRRITWFDITDPEFLINVESLVKKWYNQA</sequence>
<keyword evidence="6 10" id="KW-0547">Nucleotide-binding</keyword>
<evidence type="ECO:0000256" key="11">
    <source>
        <dbReference type="RuleBase" id="RU003783"/>
    </source>
</evidence>
<evidence type="ECO:0000256" key="7">
    <source>
        <dbReference type="ARBA" id="ARBA00022840"/>
    </source>
</evidence>
<dbReference type="PANTHER" id="PTHR11088">
    <property type="entry name" value="TRNA DIMETHYLALLYLTRANSFERASE"/>
    <property type="match status" value="1"/>
</dbReference>
<comment type="subunit">
    <text evidence="10">Monomer.</text>
</comment>
<keyword evidence="8 10" id="KW-0460">Magnesium</keyword>
<dbReference type="SUPFAM" id="SSF52540">
    <property type="entry name" value="P-loop containing nucleoside triphosphate hydrolases"/>
    <property type="match status" value="2"/>
</dbReference>
<dbReference type="GO" id="GO:0005524">
    <property type="term" value="F:ATP binding"/>
    <property type="evidence" value="ECO:0007669"/>
    <property type="project" value="UniProtKB-UniRule"/>
</dbReference>
<dbReference type="EMBL" id="LBVU01000003">
    <property type="protein sequence ID" value="KKQ92015.1"/>
    <property type="molecule type" value="Genomic_DNA"/>
</dbReference>
<dbReference type="InterPro" id="IPR039657">
    <property type="entry name" value="Dimethylallyltransferase"/>
</dbReference>
<comment type="caution">
    <text evidence="10">Lacks conserved residue(s) required for the propagation of feature annotation.</text>
</comment>
<feature type="binding site" evidence="10">
    <location>
        <begin position="10"/>
        <end position="17"/>
    </location>
    <ligand>
        <name>ATP</name>
        <dbReference type="ChEBI" id="CHEBI:30616"/>
    </ligand>
</feature>
<dbReference type="HAMAP" id="MF_00185">
    <property type="entry name" value="IPP_trans"/>
    <property type="match status" value="1"/>
</dbReference>
<evidence type="ECO:0000256" key="8">
    <source>
        <dbReference type="ARBA" id="ARBA00022842"/>
    </source>
</evidence>
<keyword evidence="7 10" id="KW-0067">ATP-binding</keyword>
<comment type="cofactor">
    <cofactor evidence="1 10">
        <name>Mg(2+)</name>
        <dbReference type="ChEBI" id="CHEBI:18420"/>
    </cofactor>
</comment>
<dbReference type="InterPro" id="IPR027417">
    <property type="entry name" value="P-loop_NTPase"/>
</dbReference>
<dbReference type="Proteomes" id="UP000034774">
    <property type="component" value="Unassembled WGS sequence"/>
</dbReference>
<comment type="similarity">
    <text evidence="3 10 13">Belongs to the IPP transferase family.</text>
</comment>
<evidence type="ECO:0000256" key="3">
    <source>
        <dbReference type="ARBA" id="ARBA00005842"/>
    </source>
</evidence>
<dbReference type="InterPro" id="IPR018022">
    <property type="entry name" value="IPT"/>
</dbReference>
<feature type="region of interest" description="Interaction with substrate tRNA" evidence="10">
    <location>
        <begin position="35"/>
        <end position="38"/>
    </location>
</feature>
<reference evidence="14 15" key="1">
    <citation type="journal article" date="2015" name="Nature">
        <title>rRNA introns, odd ribosomes, and small enigmatic genomes across a large radiation of phyla.</title>
        <authorList>
            <person name="Brown C.T."/>
            <person name="Hug L.A."/>
            <person name="Thomas B.C."/>
            <person name="Sharon I."/>
            <person name="Castelle C.J."/>
            <person name="Singh A."/>
            <person name="Wilkins M.J."/>
            <person name="Williams K.H."/>
            <person name="Banfield J.F."/>
        </authorList>
    </citation>
    <scope>NUCLEOTIDE SEQUENCE [LARGE SCALE GENOMIC DNA]</scope>
</reference>
<dbReference type="STRING" id="1618572.UT17_C0003G0038"/>
<evidence type="ECO:0000256" key="13">
    <source>
        <dbReference type="RuleBase" id="RU003785"/>
    </source>
</evidence>
<comment type="caution">
    <text evidence="14">The sequence shown here is derived from an EMBL/GenBank/DDBJ whole genome shotgun (WGS) entry which is preliminary data.</text>
</comment>
<dbReference type="PANTHER" id="PTHR11088:SF60">
    <property type="entry name" value="TRNA DIMETHYLALLYLTRANSFERASE"/>
    <property type="match status" value="1"/>
</dbReference>
<keyword evidence="5 10" id="KW-0819">tRNA processing</keyword>
<dbReference type="Pfam" id="PF01715">
    <property type="entry name" value="IPPT"/>
    <property type="match status" value="1"/>
</dbReference>
<dbReference type="PATRIC" id="fig|1618572.3.peg.464"/>
<proteinExistence type="inferred from homology"/>
<evidence type="ECO:0000313" key="14">
    <source>
        <dbReference type="EMBL" id="KKQ92015.1"/>
    </source>
</evidence>
<comment type="function">
    <text evidence="2 10 12">Catalyzes the transfer of a dimethylallyl group onto the adenine at position 37 in tRNAs that read codons beginning with uridine, leading to the formation of N6-(dimethylallyl)adenosine (i(6)A).</text>
</comment>
<dbReference type="Gene3D" id="1.10.20.140">
    <property type="match status" value="1"/>
</dbReference>
<keyword evidence="4 10" id="KW-0808">Transferase</keyword>
<evidence type="ECO:0000256" key="10">
    <source>
        <dbReference type="HAMAP-Rule" id="MF_00185"/>
    </source>
</evidence>
<dbReference type="GO" id="GO:0006400">
    <property type="term" value="P:tRNA modification"/>
    <property type="evidence" value="ECO:0007669"/>
    <property type="project" value="TreeGrafter"/>
</dbReference>
<comment type="catalytic activity">
    <reaction evidence="9 10 11">
        <text>adenosine(37) in tRNA + dimethylallyl diphosphate = N(6)-dimethylallyladenosine(37) in tRNA + diphosphate</text>
        <dbReference type="Rhea" id="RHEA:26482"/>
        <dbReference type="Rhea" id="RHEA-COMP:10162"/>
        <dbReference type="Rhea" id="RHEA-COMP:10375"/>
        <dbReference type="ChEBI" id="CHEBI:33019"/>
        <dbReference type="ChEBI" id="CHEBI:57623"/>
        <dbReference type="ChEBI" id="CHEBI:74411"/>
        <dbReference type="ChEBI" id="CHEBI:74415"/>
        <dbReference type="EC" id="2.5.1.75"/>
    </reaction>
</comment>
<evidence type="ECO:0000313" key="15">
    <source>
        <dbReference type="Proteomes" id="UP000034774"/>
    </source>
</evidence>
<accession>A0A0G0LVH9</accession>
<feature type="site" description="Interaction with substrate tRNA" evidence="10">
    <location>
        <position position="139"/>
    </location>
</feature>
<evidence type="ECO:0000256" key="1">
    <source>
        <dbReference type="ARBA" id="ARBA00001946"/>
    </source>
</evidence>
<dbReference type="Gene3D" id="3.40.50.300">
    <property type="entry name" value="P-loop containing nucleotide triphosphate hydrolases"/>
    <property type="match status" value="1"/>
</dbReference>
<feature type="site" description="Interaction with substrate tRNA" evidence="10">
    <location>
        <position position="116"/>
    </location>
</feature>
<dbReference type="AlphaFoldDB" id="A0A0G0LVH9"/>
<evidence type="ECO:0000256" key="6">
    <source>
        <dbReference type="ARBA" id="ARBA00022741"/>
    </source>
</evidence>
<gene>
    <name evidence="10" type="primary">miaA</name>
    <name evidence="14" type="ORF">UT17_C0003G0038</name>
</gene>
<evidence type="ECO:0000256" key="4">
    <source>
        <dbReference type="ARBA" id="ARBA00022679"/>
    </source>
</evidence>
<name>A0A0G0LVH9_9BACT</name>
<evidence type="ECO:0000256" key="5">
    <source>
        <dbReference type="ARBA" id="ARBA00022694"/>
    </source>
</evidence>
<evidence type="ECO:0000256" key="9">
    <source>
        <dbReference type="ARBA" id="ARBA00049563"/>
    </source>
</evidence>
<protein>
    <recommendedName>
        <fullName evidence="10">tRNA dimethylallyltransferase</fullName>
        <ecNumber evidence="10">2.5.1.75</ecNumber>
    </recommendedName>
    <alternativeName>
        <fullName evidence="10">Dimethylallyl diphosphate:tRNA dimethylallyltransferase</fullName>
        <shortName evidence="10">DMAPP:tRNA dimethylallyltransferase</shortName>
        <shortName evidence="10">DMATase</shortName>
    </alternativeName>
    <alternativeName>
        <fullName evidence="10">Isopentenyl-diphosphate:tRNA isopentenyltransferase</fullName>
        <shortName evidence="10">IPP transferase</shortName>
        <shortName evidence="10">IPPT</shortName>
        <shortName evidence="10">IPTase</shortName>
    </alternativeName>
</protein>
<feature type="binding site" evidence="10">
    <location>
        <begin position="12"/>
        <end position="17"/>
    </location>
    <ligand>
        <name>substrate</name>
    </ligand>
</feature>